<name>A5N0C6_CLOK5</name>
<dbReference type="KEGG" id="ckl:CKL_2560"/>
<dbReference type="RefSeq" id="WP_012102902.1">
    <property type="nucleotide sequence ID" value="NC_009706.1"/>
</dbReference>
<dbReference type="HOGENOM" id="CLU_1132042_0_0_9"/>
<accession>A5N0C6</accession>
<evidence type="ECO:0000313" key="2">
    <source>
        <dbReference type="Proteomes" id="UP000002411"/>
    </source>
</evidence>
<protein>
    <submittedName>
        <fullName evidence="1">Uncharacterized protein</fullName>
    </submittedName>
</protein>
<evidence type="ECO:0000313" key="1">
    <source>
        <dbReference type="EMBL" id="EDK34572.1"/>
    </source>
</evidence>
<dbReference type="eggNOG" id="ENOG5033GMH">
    <property type="taxonomic scope" value="Bacteria"/>
</dbReference>
<keyword evidence="2" id="KW-1185">Reference proteome</keyword>
<dbReference type="AlphaFoldDB" id="A5N0C6"/>
<reference evidence="1 2" key="1">
    <citation type="journal article" date="2008" name="Proc. Natl. Acad. Sci. U.S.A.">
        <title>The genome of Clostridium kluyveri, a strict anaerobe with unique metabolic features.</title>
        <authorList>
            <person name="Seedorf H."/>
            <person name="Fricke W.F."/>
            <person name="Veith B."/>
            <person name="Brueggemann H."/>
            <person name="Liesegang H."/>
            <person name="Strittmatter A."/>
            <person name="Miethke M."/>
            <person name="Buckel W."/>
            <person name="Hinderberger J."/>
            <person name="Li F."/>
            <person name="Hagemeier C."/>
            <person name="Thauer R.K."/>
            <person name="Gottschalk G."/>
        </authorList>
    </citation>
    <scope>NUCLEOTIDE SEQUENCE [LARGE SCALE GENOMIC DNA]</scope>
    <source>
        <strain evidence="2">ATCC 8527 / DSM 555 / NCIMB 10680</strain>
    </source>
</reference>
<dbReference type="EMBL" id="CP000673">
    <property type="protein sequence ID" value="EDK34572.1"/>
    <property type="molecule type" value="Genomic_DNA"/>
</dbReference>
<gene>
    <name evidence="1" type="ordered locus">CKL_2560</name>
</gene>
<organism evidence="1 2">
    <name type="scientific">Clostridium kluyveri (strain ATCC 8527 / DSM 555 / NBRC 12016 / NCIMB 10680 / K1)</name>
    <dbReference type="NCBI Taxonomy" id="431943"/>
    <lineage>
        <taxon>Bacteria</taxon>
        <taxon>Bacillati</taxon>
        <taxon>Bacillota</taxon>
        <taxon>Clostridia</taxon>
        <taxon>Eubacteriales</taxon>
        <taxon>Clostridiaceae</taxon>
        <taxon>Clostridium</taxon>
    </lineage>
</organism>
<dbReference type="STRING" id="431943.CKL_2560"/>
<proteinExistence type="predicted"/>
<dbReference type="Proteomes" id="UP000002411">
    <property type="component" value="Chromosome"/>
</dbReference>
<sequence length="201" mass="24126">MLKFRNKEYFKSHFEEWLKSTQEYLEIFDIQGIDDLFDEISDTYDRLRCNDEISDFRGKLFEVIMREKYSTIYCKRDSIMEYGCKVIIDKKEIIYEDIYGNPDYNKKTVDIAGYNFQNAEFYEIKVGPRNFKYNIILYLNKLFDSASKNKISQNLSIGCITMEKRVSLIQNLEAEKKNCDFLNYSNIMIIGREDITKRFFN</sequence>